<dbReference type="AlphaFoldDB" id="A0A391P244"/>
<sequence>MMRREDWDDDDFLDWADQERIVRQEVNEMQRRKKKAAIYMEVEDGREMDHKHFGQEENTLV</sequence>
<organism evidence="1 2">
    <name type="scientific">Mediterraneibacter butyricigenes</name>
    <dbReference type="NCBI Taxonomy" id="2316025"/>
    <lineage>
        <taxon>Bacteria</taxon>
        <taxon>Bacillati</taxon>
        <taxon>Bacillota</taxon>
        <taxon>Clostridia</taxon>
        <taxon>Lachnospirales</taxon>
        <taxon>Lachnospiraceae</taxon>
        <taxon>Mediterraneibacter</taxon>
    </lineage>
</organism>
<name>A0A391P244_9FIRM</name>
<gene>
    <name evidence="1" type="ORF">KGMB01110_04820</name>
</gene>
<dbReference type="Proteomes" id="UP000265643">
    <property type="component" value="Unassembled WGS sequence"/>
</dbReference>
<keyword evidence="2" id="KW-1185">Reference proteome</keyword>
<protein>
    <submittedName>
        <fullName evidence="1">Uncharacterized protein</fullName>
    </submittedName>
</protein>
<accession>A0A391P244</accession>
<proteinExistence type="predicted"/>
<evidence type="ECO:0000313" key="1">
    <source>
        <dbReference type="EMBL" id="GCA66046.1"/>
    </source>
</evidence>
<dbReference type="RefSeq" id="WP_170141678.1">
    <property type="nucleotide sequence ID" value="NZ_BHGK01000001.1"/>
</dbReference>
<reference evidence="2" key="1">
    <citation type="submission" date="2018-09" db="EMBL/GenBank/DDBJ databases">
        <title>Draft Genome Sequence of Mediterraneibacter sp. KCTC 15684.</title>
        <authorList>
            <person name="Kim J.S."/>
            <person name="Han K.I."/>
            <person name="Suh M.K."/>
            <person name="Lee K.C."/>
            <person name="Eom M.K."/>
            <person name="Lee J.H."/>
            <person name="Park S.H."/>
            <person name="Kang S.W."/>
            <person name="Park J.E."/>
            <person name="Oh B.S."/>
            <person name="Yu S.Y."/>
            <person name="Choi S.H."/>
            <person name="Lee D.H."/>
            <person name="Yoon H."/>
            <person name="Kim B."/>
            <person name="Yang S.J."/>
            <person name="Lee J.S."/>
        </authorList>
    </citation>
    <scope>NUCLEOTIDE SEQUENCE [LARGE SCALE GENOMIC DNA]</scope>
    <source>
        <strain evidence="2">KCTC 15684</strain>
    </source>
</reference>
<dbReference type="EMBL" id="BHGK01000001">
    <property type="protein sequence ID" value="GCA66046.1"/>
    <property type="molecule type" value="Genomic_DNA"/>
</dbReference>
<evidence type="ECO:0000313" key="2">
    <source>
        <dbReference type="Proteomes" id="UP000265643"/>
    </source>
</evidence>
<comment type="caution">
    <text evidence="1">The sequence shown here is derived from an EMBL/GenBank/DDBJ whole genome shotgun (WGS) entry which is preliminary data.</text>
</comment>